<protein>
    <submittedName>
        <fullName evidence="1">Uncharacterized protein</fullName>
    </submittedName>
</protein>
<accession>A0A5N6R599</accession>
<sequence length="51" mass="5654">MVDICEIKQTFIFVIDGGDVRNDCMELSTGITGRAPHRETNCETGTGYEDD</sequence>
<name>A0A5N6R599_9ROSI</name>
<keyword evidence="2" id="KW-1185">Reference proteome</keyword>
<gene>
    <name evidence="1" type="ORF">FH972_012926</name>
</gene>
<reference evidence="1 2" key="1">
    <citation type="submission" date="2019-06" db="EMBL/GenBank/DDBJ databases">
        <title>A chromosomal-level reference genome of Carpinus fangiana (Coryloideae, Betulaceae).</title>
        <authorList>
            <person name="Yang X."/>
            <person name="Wang Z."/>
            <person name="Zhang L."/>
            <person name="Hao G."/>
            <person name="Liu J."/>
            <person name="Yang Y."/>
        </authorList>
    </citation>
    <scope>NUCLEOTIDE SEQUENCE [LARGE SCALE GENOMIC DNA]</scope>
    <source>
        <strain evidence="1">Cfa_2016G</strain>
        <tissue evidence="1">Leaf</tissue>
    </source>
</reference>
<dbReference type="AlphaFoldDB" id="A0A5N6R599"/>
<dbReference type="EMBL" id="CM017325">
    <property type="protein sequence ID" value="KAE8056132.1"/>
    <property type="molecule type" value="Genomic_DNA"/>
</dbReference>
<organism evidence="1 2">
    <name type="scientific">Carpinus fangiana</name>
    <dbReference type="NCBI Taxonomy" id="176857"/>
    <lineage>
        <taxon>Eukaryota</taxon>
        <taxon>Viridiplantae</taxon>
        <taxon>Streptophyta</taxon>
        <taxon>Embryophyta</taxon>
        <taxon>Tracheophyta</taxon>
        <taxon>Spermatophyta</taxon>
        <taxon>Magnoliopsida</taxon>
        <taxon>eudicotyledons</taxon>
        <taxon>Gunneridae</taxon>
        <taxon>Pentapetalae</taxon>
        <taxon>rosids</taxon>
        <taxon>fabids</taxon>
        <taxon>Fagales</taxon>
        <taxon>Betulaceae</taxon>
        <taxon>Carpinus</taxon>
    </lineage>
</organism>
<dbReference type="Proteomes" id="UP000327013">
    <property type="component" value="Chromosome 5"/>
</dbReference>
<proteinExistence type="predicted"/>
<evidence type="ECO:0000313" key="1">
    <source>
        <dbReference type="EMBL" id="KAE8056132.1"/>
    </source>
</evidence>
<evidence type="ECO:0000313" key="2">
    <source>
        <dbReference type="Proteomes" id="UP000327013"/>
    </source>
</evidence>